<dbReference type="PANTHER" id="PTHR43280">
    <property type="entry name" value="ARAC-FAMILY TRANSCRIPTIONAL REGULATOR"/>
    <property type="match status" value="1"/>
</dbReference>
<dbReference type="EMBL" id="AECV01000017">
    <property type="protein sequence ID" value="EFW29672.1"/>
    <property type="molecule type" value="Genomic_DNA"/>
</dbReference>
<dbReference type="InterPro" id="IPR003313">
    <property type="entry name" value="AraC-bd"/>
</dbReference>
<evidence type="ECO:0000256" key="3">
    <source>
        <dbReference type="ARBA" id="ARBA00023163"/>
    </source>
</evidence>
<comment type="caution">
    <text evidence="5">The sequence shown here is derived from an EMBL/GenBank/DDBJ whole genome shotgun (WGS) entry which is preliminary data.</text>
</comment>
<evidence type="ECO:0000259" key="4">
    <source>
        <dbReference type="PROSITE" id="PS01124"/>
    </source>
</evidence>
<evidence type="ECO:0000256" key="2">
    <source>
        <dbReference type="ARBA" id="ARBA00023125"/>
    </source>
</evidence>
<dbReference type="InterPro" id="IPR014710">
    <property type="entry name" value="RmlC-like_jellyroll"/>
</dbReference>
<dbReference type="HOGENOM" id="CLU_000445_88_3_9"/>
<organism evidence="5 6">
    <name type="scientific">Selenomonas artemidis F0399</name>
    <dbReference type="NCBI Taxonomy" id="749551"/>
    <lineage>
        <taxon>Bacteria</taxon>
        <taxon>Bacillati</taxon>
        <taxon>Bacillota</taxon>
        <taxon>Negativicutes</taxon>
        <taxon>Selenomonadales</taxon>
        <taxon>Selenomonadaceae</taxon>
        <taxon>Selenomonas</taxon>
    </lineage>
</organism>
<dbReference type="STRING" id="749551.HMPREF9555_01120"/>
<keyword evidence="6" id="KW-1185">Reference proteome</keyword>
<dbReference type="InterPro" id="IPR018060">
    <property type="entry name" value="HTH_AraC"/>
</dbReference>
<dbReference type="SUPFAM" id="SSF51182">
    <property type="entry name" value="RmlC-like cupins"/>
    <property type="match status" value="1"/>
</dbReference>
<dbReference type="Pfam" id="PF12833">
    <property type="entry name" value="HTH_18"/>
    <property type="match status" value="1"/>
</dbReference>
<dbReference type="InterPro" id="IPR009057">
    <property type="entry name" value="Homeodomain-like_sf"/>
</dbReference>
<keyword evidence="3" id="KW-0804">Transcription</keyword>
<dbReference type="GO" id="GO:0003700">
    <property type="term" value="F:DNA-binding transcription factor activity"/>
    <property type="evidence" value="ECO:0007669"/>
    <property type="project" value="InterPro"/>
</dbReference>
<gene>
    <name evidence="5" type="ORF">HMPREF9555_01120</name>
</gene>
<name>E7N2A9_9FIRM</name>
<reference evidence="5 6" key="1">
    <citation type="submission" date="2010-08" db="EMBL/GenBank/DDBJ databases">
        <authorList>
            <person name="Weinstock G."/>
            <person name="Sodergren E."/>
            <person name="Clifton S."/>
            <person name="Fulton L."/>
            <person name="Fulton B."/>
            <person name="Courtney L."/>
            <person name="Fronick C."/>
            <person name="Harrison M."/>
            <person name="Strong C."/>
            <person name="Farmer C."/>
            <person name="Delahaunty K."/>
            <person name="Markovic C."/>
            <person name="Hall O."/>
            <person name="Minx P."/>
            <person name="Tomlinson C."/>
            <person name="Mitreva M."/>
            <person name="Hou S."/>
            <person name="Chen J."/>
            <person name="Wollam A."/>
            <person name="Pepin K.H."/>
            <person name="Johnson M."/>
            <person name="Bhonagiri V."/>
            <person name="Zhang X."/>
            <person name="Suruliraj S."/>
            <person name="Warren W."/>
            <person name="Chinwalla A."/>
            <person name="Mardis E.R."/>
            <person name="Wilson R.K."/>
        </authorList>
    </citation>
    <scope>NUCLEOTIDE SEQUENCE [LARGE SCALE GENOMIC DNA]</scope>
    <source>
        <strain evidence="5 6">F0399</strain>
    </source>
</reference>
<dbReference type="PANTHER" id="PTHR43280:SF2">
    <property type="entry name" value="HTH-TYPE TRANSCRIPTIONAL REGULATOR EXSA"/>
    <property type="match status" value="1"/>
</dbReference>
<dbReference type="InterPro" id="IPR011051">
    <property type="entry name" value="RmlC_Cupin_sf"/>
</dbReference>
<accession>E7N2A9</accession>
<keyword evidence="2" id="KW-0238">DNA-binding</keyword>
<evidence type="ECO:0000313" key="6">
    <source>
        <dbReference type="Proteomes" id="UP000004633"/>
    </source>
</evidence>
<dbReference type="RefSeq" id="WP_009349785.1">
    <property type="nucleotide sequence ID" value="NZ_GL638136.1"/>
</dbReference>
<dbReference type="Gene3D" id="1.10.10.60">
    <property type="entry name" value="Homeodomain-like"/>
    <property type="match status" value="2"/>
</dbReference>
<feature type="domain" description="HTH araC/xylS-type" evidence="4">
    <location>
        <begin position="178"/>
        <end position="276"/>
    </location>
</feature>
<evidence type="ECO:0000256" key="1">
    <source>
        <dbReference type="ARBA" id="ARBA00023015"/>
    </source>
</evidence>
<evidence type="ECO:0000313" key="5">
    <source>
        <dbReference type="EMBL" id="EFW29672.1"/>
    </source>
</evidence>
<proteinExistence type="predicted"/>
<dbReference type="GO" id="GO:0043565">
    <property type="term" value="F:sequence-specific DNA binding"/>
    <property type="evidence" value="ECO:0007669"/>
    <property type="project" value="InterPro"/>
</dbReference>
<protein>
    <submittedName>
        <fullName evidence="5">Transcriptional regulator, AraC family</fullName>
    </submittedName>
</protein>
<dbReference type="Pfam" id="PF02311">
    <property type="entry name" value="AraC_binding"/>
    <property type="match status" value="1"/>
</dbReference>
<dbReference type="PROSITE" id="PS01124">
    <property type="entry name" value="HTH_ARAC_FAMILY_2"/>
    <property type="match status" value="1"/>
</dbReference>
<dbReference type="Gene3D" id="2.60.120.10">
    <property type="entry name" value="Jelly Rolls"/>
    <property type="match status" value="1"/>
</dbReference>
<dbReference type="SUPFAM" id="SSF46689">
    <property type="entry name" value="Homeodomain-like"/>
    <property type="match status" value="2"/>
</dbReference>
<dbReference type="AlphaFoldDB" id="E7N2A9"/>
<keyword evidence="1" id="KW-0805">Transcription regulation</keyword>
<sequence length="340" mass="38660">MSGEYEVISYEQLSDLNVFLVRMQERGTHLHPDMELGLVLGGAIVLERGGARRTLRRGDLYLVNPLEAHSFTSAEEGGGVLLIAQISARLVERIFSGAKNIRYACGISLRAAMPRRSEELSALLMQLGMVFFARRESYEFRCLSCVGQIYYLLNTNLPWSFLAAAEEVPRRERADRMLAVLDYIEKNYTRKLLLGEIARREHLSLTYLSHLFKDVLGMSFQDYLRQKRFTHARRLVAETRRSILDISLCCGFSDVRYLTKLFHEELGCTPTAYRKKKRVSCNRRPASAVCSEKIFSAADSLRLLGAYCVTRAQTRRPAPCVRFTAALARGAEQYVVHDAL</sequence>
<dbReference type="Proteomes" id="UP000004633">
    <property type="component" value="Unassembled WGS sequence"/>
</dbReference>
<dbReference type="SMART" id="SM00342">
    <property type="entry name" value="HTH_ARAC"/>
    <property type="match status" value="1"/>
</dbReference>